<dbReference type="OrthoDB" id="9805026at2"/>
<evidence type="ECO:0000256" key="9">
    <source>
        <dbReference type="ARBA" id="ARBA00022722"/>
    </source>
</evidence>
<dbReference type="SMART" id="SM00358">
    <property type="entry name" value="DSRM"/>
    <property type="match status" value="1"/>
</dbReference>
<proteinExistence type="inferred from homology"/>
<comment type="cofactor">
    <cofactor evidence="15">
        <name>Mg(2+)</name>
        <dbReference type="ChEBI" id="CHEBI:18420"/>
    </cofactor>
</comment>
<reference evidence="18 19" key="1">
    <citation type="submission" date="2017-03" db="EMBL/GenBank/DDBJ databases">
        <title>Complete genome sequence of Candidatus 'Thiodictyon syntrophicum' sp. nov. strain Cad16T, a photolithoautotroph purple sulfur bacterium isolated from an alpine meromictic lake.</title>
        <authorList>
            <person name="Luedin S.M."/>
            <person name="Pothier J.F."/>
            <person name="Danza F."/>
            <person name="Storelli N."/>
            <person name="Wittwer M."/>
            <person name="Tonolla M."/>
        </authorList>
    </citation>
    <scope>NUCLEOTIDE SEQUENCE [LARGE SCALE GENOMIC DNA]</scope>
    <source>
        <strain evidence="18 19">Cad16T</strain>
    </source>
</reference>
<keyword evidence="14 15" id="KW-0694">RNA-binding</keyword>
<dbReference type="Pfam" id="PF00035">
    <property type="entry name" value="dsrm"/>
    <property type="match status" value="1"/>
</dbReference>
<evidence type="ECO:0000256" key="15">
    <source>
        <dbReference type="HAMAP-Rule" id="MF_00104"/>
    </source>
</evidence>
<sequence>MSTDSRRLARALGHPFARADLLQQALTHRSAGAVNNERLEFLGDALIGFTIAEALVGRFPHADEGTLSRMRAALVKRESLAQLARGLELGDYLRLGAGELRTGGHTRDSILADALEAVLGAIYLDGEFNRARTVVLNLFRASLAQLNDAHASKDPKTRLQELLQARRRPIPEYEVLTVGGTQHAQSFTVSCVLPDDGRLSRGEGSSRRRAEQAAAEAMLIQFEGQVAHG</sequence>
<organism evidence="18 19">
    <name type="scientific">Candidatus Thiodictyon syntrophicum</name>
    <dbReference type="NCBI Taxonomy" id="1166950"/>
    <lineage>
        <taxon>Bacteria</taxon>
        <taxon>Pseudomonadati</taxon>
        <taxon>Pseudomonadota</taxon>
        <taxon>Gammaproteobacteria</taxon>
        <taxon>Chromatiales</taxon>
        <taxon>Chromatiaceae</taxon>
        <taxon>Thiodictyon</taxon>
    </lineage>
</organism>
<dbReference type="GO" id="GO:0046872">
    <property type="term" value="F:metal ion binding"/>
    <property type="evidence" value="ECO:0007669"/>
    <property type="project" value="UniProtKB-KW"/>
</dbReference>
<dbReference type="AlphaFoldDB" id="A0A2K8UDM0"/>
<dbReference type="RefSeq" id="WP_100921378.1">
    <property type="nucleotide sequence ID" value="NZ_CP020370.1"/>
</dbReference>
<dbReference type="GO" id="GO:0006364">
    <property type="term" value="P:rRNA processing"/>
    <property type="evidence" value="ECO:0007669"/>
    <property type="project" value="UniProtKB-UniRule"/>
</dbReference>
<evidence type="ECO:0000256" key="2">
    <source>
        <dbReference type="ARBA" id="ARBA00004496"/>
    </source>
</evidence>
<dbReference type="GO" id="GO:0006397">
    <property type="term" value="P:mRNA processing"/>
    <property type="evidence" value="ECO:0007669"/>
    <property type="project" value="UniProtKB-UniRule"/>
</dbReference>
<feature type="binding site" evidence="15">
    <location>
        <position position="113"/>
    </location>
    <ligand>
        <name>Mg(2+)</name>
        <dbReference type="ChEBI" id="CHEBI:18420"/>
    </ligand>
</feature>
<evidence type="ECO:0000256" key="6">
    <source>
        <dbReference type="ARBA" id="ARBA00022552"/>
    </source>
</evidence>
<dbReference type="Pfam" id="PF14622">
    <property type="entry name" value="Ribonucleas_3_3"/>
    <property type="match status" value="1"/>
</dbReference>
<protein>
    <recommendedName>
        <fullName evidence="15">Ribonuclease 3</fullName>
        <ecNumber evidence="15">3.1.26.3</ecNumber>
    </recommendedName>
    <alternativeName>
        <fullName evidence="15">Ribonuclease III</fullName>
        <shortName evidence="15">RNase III</shortName>
    </alternativeName>
</protein>
<dbReference type="InterPro" id="IPR014720">
    <property type="entry name" value="dsRBD_dom"/>
</dbReference>
<dbReference type="InterPro" id="IPR000999">
    <property type="entry name" value="RNase_III_dom"/>
</dbReference>
<dbReference type="Gene3D" id="1.10.1520.10">
    <property type="entry name" value="Ribonuclease III domain"/>
    <property type="match status" value="1"/>
</dbReference>
<evidence type="ECO:0000256" key="14">
    <source>
        <dbReference type="ARBA" id="ARBA00022884"/>
    </source>
</evidence>
<dbReference type="InterPro" id="IPR011907">
    <property type="entry name" value="RNase_III"/>
</dbReference>
<dbReference type="InterPro" id="IPR036389">
    <property type="entry name" value="RNase_III_sf"/>
</dbReference>
<evidence type="ECO:0000259" key="16">
    <source>
        <dbReference type="PROSITE" id="PS50137"/>
    </source>
</evidence>
<comment type="subunit">
    <text evidence="4 15">Homodimer.</text>
</comment>
<dbReference type="CDD" id="cd00593">
    <property type="entry name" value="RIBOc"/>
    <property type="match status" value="1"/>
</dbReference>
<dbReference type="Proteomes" id="UP000232638">
    <property type="component" value="Chromosome"/>
</dbReference>
<keyword evidence="12 15" id="KW-0378">Hydrolase</keyword>
<gene>
    <name evidence="15" type="primary">rnc</name>
    <name evidence="18" type="ORF">THSYN_23905</name>
</gene>
<dbReference type="SUPFAM" id="SSF54768">
    <property type="entry name" value="dsRNA-binding domain-like"/>
    <property type="match status" value="1"/>
</dbReference>
<dbReference type="PROSITE" id="PS00517">
    <property type="entry name" value="RNASE_3_1"/>
    <property type="match status" value="1"/>
</dbReference>
<keyword evidence="8 15" id="KW-0819">tRNA processing</keyword>
<dbReference type="NCBIfam" id="TIGR02191">
    <property type="entry name" value="RNaseIII"/>
    <property type="match status" value="1"/>
</dbReference>
<evidence type="ECO:0000256" key="12">
    <source>
        <dbReference type="ARBA" id="ARBA00022801"/>
    </source>
</evidence>
<evidence type="ECO:0000313" key="18">
    <source>
        <dbReference type="EMBL" id="AUB83698.1"/>
    </source>
</evidence>
<dbReference type="EMBL" id="CP020370">
    <property type="protein sequence ID" value="AUB83698.1"/>
    <property type="molecule type" value="Genomic_DNA"/>
</dbReference>
<evidence type="ECO:0000256" key="3">
    <source>
        <dbReference type="ARBA" id="ARBA00010183"/>
    </source>
</evidence>
<keyword evidence="10 15" id="KW-0479">Metal-binding</keyword>
<dbReference type="HAMAP" id="MF_00104">
    <property type="entry name" value="RNase_III"/>
    <property type="match status" value="1"/>
</dbReference>
<keyword evidence="7 15" id="KW-0507">mRNA processing</keyword>
<keyword evidence="13 15" id="KW-0460">Magnesium</keyword>
<evidence type="ECO:0000256" key="5">
    <source>
        <dbReference type="ARBA" id="ARBA00022490"/>
    </source>
</evidence>
<dbReference type="KEGG" id="tsy:THSYN_23905"/>
<keyword evidence="15" id="KW-0699">rRNA-binding</keyword>
<keyword evidence="6 15" id="KW-0698">rRNA processing</keyword>
<dbReference type="PROSITE" id="PS50137">
    <property type="entry name" value="DS_RBD"/>
    <property type="match status" value="1"/>
</dbReference>
<evidence type="ECO:0000256" key="10">
    <source>
        <dbReference type="ARBA" id="ARBA00022723"/>
    </source>
</evidence>
<keyword evidence="5 15" id="KW-0963">Cytoplasm</keyword>
<dbReference type="SUPFAM" id="SSF69065">
    <property type="entry name" value="RNase III domain-like"/>
    <property type="match status" value="1"/>
</dbReference>
<dbReference type="GO" id="GO:0042802">
    <property type="term" value="F:identical protein binding"/>
    <property type="evidence" value="ECO:0007669"/>
    <property type="project" value="UniProtKB-ARBA"/>
</dbReference>
<dbReference type="PANTHER" id="PTHR11207">
    <property type="entry name" value="RIBONUCLEASE III"/>
    <property type="match status" value="1"/>
</dbReference>
<comment type="similarity">
    <text evidence="3">Belongs to the ribonuclease III family.</text>
</comment>
<dbReference type="EC" id="3.1.26.3" evidence="15"/>
<dbReference type="GO" id="GO:0004525">
    <property type="term" value="F:ribonuclease III activity"/>
    <property type="evidence" value="ECO:0007669"/>
    <property type="project" value="UniProtKB-UniRule"/>
</dbReference>
<comment type="subcellular location">
    <subcellularLocation>
        <location evidence="2 15">Cytoplasm</location>
    </subcellularLocation>
</comment>
<keyword evidence="11 15" id="KW-0255">Endonuclease</keyword>
<dbReference type="FunFam" id="1.10.1520.10:FF:000001">
    <property type="entry name" value="Ribonuclease 3"/>
    <property type="match status" value="1"/>
</dbReference>
<evidence type="ECO:0000256" key="8">
    <source>
        <dbReference type="ARBA" id="ARBA00022694"/>
    </source>
</evidence>
<feature type="active site" evidence="15">
    <location>
        <position position="116"/>
    </location>
</feature>
<feature type="domain" description="DRBM" evidence="16">
    <location>
        <begin position="154"/>
        <end position="224"/>
    </location>
</feature>
<feature type="binding site" evidence="15">
    <location>
        <position position="116"/>
    </location>
    <ligand>
        <name>Mg(2+)</name>
        <dbReference type="ChEBI" id="CHEBI:18420"/>
    </ligand>
</feature>
<evidence type="ECO:0000259" key="17">
    <source>
        <dbReference type="PROSITE" id="PS50142"/>
    </source>
</evidence>
<accession>A0A2K8UDM0</accession>
<evidence type="ECO:0000313" key="19">
    <source>
        <dbReference type="Proteomes" id="UP000232638"/>
    </source>
</evidence>
<dbReference type="GO" id="GO:0003725">
    <property type="term" value="F:double-stranded RNA binding"/>
    <property type="evidence" value="ECO:0007669"/>
    <property type="project" value="TreeGrafter"/>
</dbReference>
<feature type="active site" evidence="15">
    <location>
        <position position="44"/>
    </location>
</feature>
<comment type="catalytic activity">
    <reaction evidence="1 15">
        <text>Endonucleolytic cleavage to 5'-phosphomonoester.</text>
        <dbReference type="EC" id="3.1.26.3"/>
    </reaction>
</comment>
<comment type="function">
    <text evidence="15">Digests double-stranded RNA. Involved in the processing of primary rRNA transcript to yield the immediate precursors to the large and small rRNAs (23S and 16S). Processes some mRNAs, and tRNAs when they are encoded in the rRNA operon. Processes pre-crRNA and tracrRNA of type II CRISPR loci if present in the organism.</text>
</comment>
<dbReference type="GO" id="GO:0019843">
    <property type="term" value="F:rRNA binding"/>
    <property type="evidence" value="ECO:0007669"/>
    <property type="project" value="UniProtKB-KW"/>
</dbReference>
<evidence type="ECO:0000256" key="4">
    <source>
        <dbReference type="ARBA" id="ARBA00011738"/>
    </source>
</evidence>
<dbReference type="PROSITE" id="PS50142">
    <property type="entry name" value="RNASE_3_2"/>
    <property type="match status" value="1"/>
</dbReference>
<evidence type="ECO:0000256" key="11">
    <source>
        <dbReference type="ARBA" id="ARBA00022759"/>
    </source>
</evidence>
<feature type="domain" description="RNase III" evidence="17">
    <location>
        <begin position="5"/>
        <end position="127"/>
    </location>
</feature>
<evidence type="ECO:0000256" key="7">
    <source>
        <dbReference type="ARBA" id="ARBA00022664"/>
    </source>
</evidence>
<dbReference type="GO" id="GO:0008033">
    <property type="term" value="P:tRNA processing"/>
    <property type="evidence" value="ECO:0007669"/>
    <property type="project" value="UniProtKB-KW"/>
</dbReference>
<keyword evidence="9 15" id="KW-0540">Nuclease</keyword>
<keyword evidence="19" id="KW-1185">Reference proteome</keyword>
<evidence type="ECO:0000256" key="1">
    <source>
        <dbReference type="ARBA" id="ARBA00000109"/>
    </source>
</evidence>
<feature type="binding site" evidence="15">
    <location>
        <position position="40"/>
    </location>
    <ligand>
        <name>Mg(2+)</name>
        <dbReference type="ChEBI" id="CHEBI:18420"/>
    </ligand>
</feature>
<dbReference type="SMART" id="SM00535">
    <property type="entry name" value="RIBOc"/>
    <property type="match status" value="1"/>
</dbReference>
<name>A0A2K8UDM0_9GAMM</name>
<dbReference type="CDD" id="cd10845">
    <property type="entry name" value="DSRM_RNAse_III_family"/>
    <property type="match status" value="1"/>
</dbReference>
<dbReference type="PANTHER" id="PTHR11207:SF0">
    <property type="entry name" value="RIBONUCLEASE 3"/>
    <property type="match status" value="1"/>
</dbReference>
<dbReference type="GO" id="GO:0005737">
    <property type="term" value="C:cytoplasm"/>
    <property type="evidence" value="ECO:0007669"/>
    <property type="project" value="UniProtKB-SubCell"/>
</dbReference>
<evidence type="ECO:0000256" key="13">
    <source>
        <dbReference type="ARBA" id="ARBA00022842"/>
    </source>
</evidence>
<dbReference type="FunFam" id="3.30.160.20:FF:000003">
    <property type="entry name" value="Ribonuclease 3"/>
    <property type="match status" value="1"/>
</dbReference>
<dbReference type="Gene3D" id="3.30.160.20">
    <property type="match status" value="1"/>
</dbReference>
<dbReference type="GO" id="GO:0010468">
    <property type="term" value="P:regulation of gene expression"/>
    <property type="evidence" value="ECO:0007669"/>
    <property type="project" value="TreeGrafter"/>
</dbReference>